<sequence length="210" mass="22971">MVRDFNLEDADITFTNQVNVTSTRQVRVYSVFNLSLTNTALGGKSVVLHELIVLVTTHDKNGTEHRHDQHYTLNYTKTQDDIMELLETFELSYNKLSTGASATKTVLSDAGSRTANAARNVGSATAKKLGFFRGSSMFQSLESKVVSASSTLKSKFVNLKMAPGSELDCQFVFSTSLTVLFAALQEKIVGPSSDSLDESELKKGPDPDME</sequence>
<dbReference type="AlphaFoldDB" id="A0A2B4S1I0"/>
<dbReference type="STRING" id="50429.A0A2B4S1I0"/>
<comment type="similarity">
    <text evidence="1">Belongs to the TPD52 family.</text>
</comment>
<dbReference type="Proteomes" id="UP000225706">
    <property type="component" value="Unassembled WGS sequence"/>
</dbReference>
<evidence type="ECO:0000256" key="3">
    <source>
        <dbReference type="SAM" id="MobiDB-lite"/>
    </source>
</evidence>
<dbReference type="Pfam" id="PF04201">
    <property type="entry name" value="TPD52"/>
    <property type="match status" value="1"/>
</dbReference>
<dbReference type="PANTHER" id="PTHR19307:SF14">
    <property type="entry name" value="TUMOR PROTEIN D52"/>
    <property type="match status" value="1"/>
</dbReference>
<dbReference type="EMBL" id="LSMT01000225">
    <property type="protein sequence ID" value="PFX22909.1"/>
    <property type="molecule type" value="Genomic_DNA"/>
</dbReference>
<protein>
    <submittedName>
        <fullName evidence="4">Uncharacterized protein</fullName>
    </submittedName>
</protein>
<proteinExistence type="inferred from homology"/>
<feature type="compositionally biased region" description="Basic and acidic residues" evidence="3">
    <location>
        <begin position="199"/>
        <end position="210"/>
    </location>
</feature>
<evidence type="ECO:0000313" key="5">
    <source>
        <dbReference type="Proteomes" id="UP000225706"/>
    </source>
</evidence>
<evidence type="ECO:0000256" key="1">
    <source>
        <dbReference type="ARBA" id="ARBA00005702"/>
    </source>
</evidence>
<dbReference type="OrthoDB" id="10564756at2759"/>
<dbReference type="PANTHER" id="PTHR19307">
    <property type="entry name" value="TUMOR PROTEIN D52"/>
    <property type="match status" value="1"/>
</dbReference>
<evidence type="ECO:0000313" key="4">
    <source>
        <dbReference type="EMBL" id="PFX22909.1"/>
    </source>
</evidence>
<keyword evidence="2" id="KW-0175">Coiled coil</keyword>
<name>A0A2B4S1I0_STYPI</name>
<reference evidence="5" key="1">
    <citation type="journal article" date="2017" name="bioRxiv">
        <title>Comparative analysis of the genomes of Stylophora pistillata and Acropora digitifera provides evidence for extensive differences between species of corals.</title>
        <authorList>
            <person name="Voolstra C.R."/>
            <person name="Li Y."/>
            <person name="Liew Y.J."/>
            <person name="Baumgarten S."/>
            <person name="Zoccola D."/>
            <person name="Flot J.-F."/>
            <person name="Tambutte S."/>
            <person name="Allemand D."/>
            <person name="Aranda M."/>
        </authorList>
    </citation>
    <scope>NUCLEOTIDE SEQUENCE [LARGE SCALE GENOMIC DNA]</scope>
</reference>
<organism evidence="4 5">
    <name type="scientific">Stylophora pistillata</name>
    <name type="common">Smooth cauliflower coral</name>
    <dbReference type="NCBI Taxonomy" id="50429"/>
    <lineage>
        <taxon>Eukaryota</taxon>
        <taxon>Metazoa</taxon>
        <taxon>Cnidaria</taxon>
        <taxon>Anthozoa</taxon>
        <taxon>Hexacorallia</taxon>
        <taxon>Scleractinia</taxon>
        <taxon>Astrocoeniina</taxon>
        <taxon>Pocilloporidae</taxon>
        <taxon>Stylophora</taxon>
    </lineage>
</organism>
<accession>A0A2B4S1I0</accession>
<dbReference type="GO" id="GO:0005737">
    <property type="term" value="C:cytoplasm"/>
    <property type="evidence" value="ECO:0007669"/>
    <property type="project" value="TreeGrafter"/>
</dbReference>
<feature type="region of interest" description="Disordered" evidence="3">
    <location>
        <begin position="191"/>
        <end position="210"/>
    </location>
</feature>
<evidence type="ECO:0000256" key="2">
    <source>
        <dbReference type="ARBA" id="ARBA00023054"/>
    </source>
</evidence>
<dbReference type="InterPro" id="IPR007327">
    <property type="entry name" value="TPD52"/>
</dbReference>
<gene>
    <name evidence="4" type="ORF">AWC38_SpisGene12549</name>
</gene>
<keyword evidence="5" id="KW-1185">Reference proteome</keyword>
<comment type="caution">
    <text evidence="4">The sequence shown here is derived from an EMBL/GenBank/DDBJ whole genome shotgun (WGS) entry which is preliminary data.</text>
</comment>